<gene>
    <name evidence="1" type="ORF">CQ12_14535</name>
</gene>
<reference evidence="1 2" key="1">
    <citation type="submission" date="2014-03" db="EMBL/GenBank/DDBJ databases">
        <title>Bradyrhizobium valentinum sp. nov., isolated from effective nodules of Lupinus mariae-josephae, a lupine endemic of basic-lime soils in Eastern Spain.</title>
        <authorList>
            <person name="Duran D."/>
            <person name="Rey L."/>
            <person name="Navarro A."/>
            <person name="Busquets A."/>
            <person name="Imperial J."/>
            <person name="Ruiz-Argueso T."/>
        </authorList>
    </citation>
    <scope>NUCLEOTIDE SEQUENCE [LARGE SCALE GENOMIC DNA]</scope>
    <source>
        <strain evidence="1 2">PAC68</strain>
    </source>
</reference>
<sequence length="89" mass="9619">MTSVAGDVADSDTPLRAVFKINLNGRTVSIATVGQAYRFITNLSSIEWIEFRALHADAVRALQGAADNAMLTVQATDALRALFVRARLL</sequence>
<name>A0A0R3LK04_9BRAD</name>
<proteinExistence type="predicted"/>
<organism evidence="1 2">
    <name type="scientific">Bradyrhizobium jicamae</name>
    <dbReference type="NCBI Taxonomy" id="280332"/>
    <lineage>
        <taxon>Bacteria</taxon>
        <taxon>Pseudomonadati</taxon>
        <taxon>Pseudomonadota</taxon>
        <taxon>Alphaproteobacteria</taxon>
        <taxon>Hyphomicrobiales</taxon>
        <taxon>Nitrobacteraceae</taxon>
        <taxon>Bradyrhizobium</taxon>
    </lineage>
</organism>
<dbReference type="Proteomes" id="UP000050863">
    <property type="component" value="Unassembled WGS sequence"/>
</dbReference>
<evidence type="ECO:0000313" key="2">
    <source>
        <dbReference type="Proteomes" id="UP000050863"/>
    </source>
</evidence>
<dbReference type="STRING" id="280332.CQ12_14535"/>
<dbReference type="RefSeq" id="WP_057835989.1">
    <property type="nucleotide sequence ID" value="NZ_LLXZ01000093.1"/>
</dbReference>
<comment type="caution">
    <text evidence="1">The sequence shown here is derived from an EMBL/GenBank/DDBJ whole genome shotgun (WGS) entry which is preliminary data.</text>
</comment>
<dbReference type="OrthoDB" id="8242515at2"/>
<dbReference type="EMBL" id="LLXZ01000093">
    <property type="protein sequence ID" value="KRR08068.1"/>
    <property type="molecule type" value="Genomic_DNA"/>
</dbReference>
<protein>
    <submittedName>
        <fullName evidence="1">Uncharacterized protein</fullName>
    </submittedName>
</protein>
<keyword evidence="2" id="KW-1185">Reference proteome</keyword>
<dbReference type="AlphaFoldDB" id="A0A0R3LK04"/>
<evidence type="ECO:0000313" key="1">
    <source>
        <dbReference type="EMBL" id="KRR08068.1"/>
    </source>
</evidence>
<accession>A0A0R3LK04</accession>